<gene>
    <name evidence="1" type="ORF">L1892_02100</name>
</gene>
<evidence type="ECO:0000313" key="2">
    <source>
        <dbReference type="Proteomes" id="UP001108089"/>
    </source>
</evidence>
<reference evidence="1" key="1">
    <citation type="submission" date="2022-01" db="EMBL/GenBank/DDBJ databases">
        <title>Gordonia xiamenensis sp. nov., isolated from surface seawater in Xiamen.</title>
        <authorList>
            <person name="He Y.F."/>
        </authorList>
    </citation>
    <scope>NUCLEOTIDE SEQUENCE</scope>
    <source>
        <strain evidence="1">GW1C4-4</strain>
    </source>
</reference>
<proteinExistence type="predicted"/>
<comment type="caution">
    <text evidence="1">The sequence shown here is derived from an EMBL/GenBank/DDBJ whole genome shotgun (WGS) entry which is preliminary data.</text>
</comment>
<protein>
    <recommendedName>
        <fullName evidence="3">Polyketide cyclase</fullName>
    </recommendedName>
</protein>
<organism evidence="1 2">
    <name type="scientific">Gordonia tangerina</name>
    <dbReference type="NCBI Taxonomy" id="2911060"/>
    <lineage>
        <taxon>Bacteria</taxon>
        <taxon>Bacillati</taxon>
        <taxon>Actinomycetota</taxon>
        <taxon>Actinomycetes</taxon>
        <taxon>Mycobacteriales</taxon>
        <taxon>Gordoniaceae</taxon>
        <taxon>Gordonia</taxon>
    </lineage>
</organism>
<dbReference type="Proteomes" id="UP001108089">
    <property type="component" value="Unassembled WGS sequence"/>
</dbReference>
<name>A0ABS9DH40_9ACTN</name>
<dbReference type="EMBL" id="JAKGCU010000001">
    <property type="protein sequence ID" value="MCF3937173.1"/>
    <property type="molecule type" value="Genomic_DNA"/>
</dbReference>
<keyword evidence="2" id="KW-1185">Reference proteome</keyword>
<accession>A0ABS9DH40</accession>
<evidence type="ECO:0000313" key="1">
    <source>
        <dbReference type="EMBL" id="MCF3937173.1"/>
    </source>
</evidence>
<dbReference type="RefSeq" id="WP_235721779.1">
    <property type="nucleotide sequence ID" value="NZ_JAKGCU010000001.1"/>
</dbReference>
<sequence length="135" mass="15310">MCRVNEFTIDGFEPEHVWTAVRYGRPWNGWATPVVTRATLESVIAAAEGETLHFIEATAVISGEKLRPDADCNYDLGQIGWCFIQTDRSGYVDRLSFATVKGPPWADCLPWGWDHLDCQLWDHRRVASVVPSFVR</sequence>
<evidence type="ECO:0008006" key="3">
    <source>
        <dbReference type="Google" id="ProtNLM"/>
    </source>
</evidence>